<dbReference type="AlphaFoldDB" id="A0A9X0HPR6"/>
<gene>
    <name evidence="1" type="ORF">ASU33_20565</name>
</gene>
<name>A0A9X0HPR6_SOLP1</name>
<evidence type="ECO:0008006" key="3">
    <source>
        <dbReference type="Google" id="ProtNLM"/>
    </source>
</evidence>
<protein>
    <recommendedName>
        <fullName evidence="3">STAS/SEC14 domain-containing protein</fullName>
    </recommendedName>
</protein>
<organism evidence="1 2">
    <name type="scientific">Solirubrum puertoriconensis</name>
    <dbReference type="NCBI Taxonomy" id="1751427"/>
    <lineage>
        <taxon>Bacteria</taxon>
        <taxon>Pseudomonadati</taxon>
        <taxon>Bacteroidota</taxon>
        <taxon>Cytophagia</taxon>
        <taxon>Cytophagales</taxon>
    </lineage>
</organism>
<keyword evidence="2" id="KW-1185">Reference proteome</keyword>
<reference evidence="1 2" key="1">
    <citation type="submission" date="2015-11" db="EMBL/GenBank/DDBJ databases">
        <title>Solirubrum puertoriconensis gen. nov. an environmental bacteria isolated in Puerto Rico.</title>
        <authorList>
            <person name="Cuebas-Irizarry M.F."/>
            <person name="Montalvo-Rodriguez R."/>
        </authorList>
    </citation>
    <scope>NUCLEOTIDE SEQUENCE [LARGE SCALE GENOMIC DNA]</scope>
    <source>
        <strain evidence="1 2">MC1A</strain>
    </source>
</reference>
<dbReference type="OrthoDB" id="893408at2"/>
<dbReference type="Proteomes" id="UP000054223">
    <property type="component" value="Unassembled WGS sequence"/>
</dbReference>
<sequence>MELQLIAQTELITISYDTTNEWLYVDWRGEHDQETSQAGCMLMLEAMRQRPCSKILNDNSNITRTTVQLTLWGAWWLEEMMRAGLEYVAWVLPREFEARRATESTLMVIQKPVVSTFDDVASAYMWLRRLNPQVPSHPMM</sequence>
<accession>A0A9X0HPR6</accession>
<comment type="caution">
    <text evidence="1">The sequence shown here is derived from an EMBL/GenBank/DDBJ whole genome shotgun (WGS) entry which is preliminary data.</text>
</comment>
<dbReference type="EMBL" id="LNAL01000002">
    <property type="protein sequence ID" value="KUG09943.1"/>
    <property type="molecule type" value="Genomic_DNA"/>
</dbReference>
<evidence type="ECO:0000313" key="1">
    <source>
        <dbReference type="EMBL" id="KUG09943.1"/>
    </source>
</evidence>
<proteinExistence type="predicted"/>
<dbReference type="RefSeq" id="WP_059066927.1">
    <property type="nucleotide sequence ID" value="NZ_LNAL01000002.1"/>
</dbReference>
<evidence type="ECO:0000313" key="2">
    <source>
        <dbReference type="Proteomes" id="UP000054223"/>
    </source>
</evidence>